<evidence type="ECO:0000313" key="2">
    <source>
        <dbReference type="EMBL" id="MCW9712072.1"/>
    </source>
</evidence>
<name>A0ABT3PW51_9BACT</name>
<dbReference type="Pfam" id="PF13649">
    <property type="entry name" value="Methyltransf_25"/>
    <property type="match status" value="1"/>
</dbReference>
<dbReference type="RefSeq" id="WP_265787737.1">
    <property type="nucleotide sequence ID" value="NZ_BAABRS010000001.1"/>
</dbReference>
<dbReference type="Gene3D" id="3.40.50.150">
    <property type="entry name" value="Vaccinia Virus protein VP39"/>
    <property type="match status" value="1"/>
</dbReference>
<accession>A0ABT3PW51</accession>
<protein>
    <submittedName>
        <fullName evidence="2">Methyltransferase domain-containing protein</fullName>
    </submittedName>
</protein>
<organism evidence="2 3">
    <name type="scientific">Fodinibius salicampi</name>
    <dbReference type="NCBI Taxonomy" id="1920655"/>
    <lineage>
        <taxon>Bacteria</taxon>
        <taxon>Pseudomonadati</taxon>
        <taxon>Balneolota</taxon>
        <taxon>Balneolia</taxon>
        <taxon>Balneolales</taxon>
        <taxon>Balneolaceae</taxon>
        <taxon>Fodinibius</taxon>
    </lineage>
</organism>
<evidence type="ECO:0000259" key="1">
    <source>
        <dbReference type="Pfam" id="PF13649"/>
    </source>
</evidence>
<dbReference type="EMBL" id="JAJNDC010000001">
    <property type="protein sequence ID" value="MCW9712072.1"/>
    <property type="molecule type" value="Genomic_DNA"/>
</dbReference>
<dbReference type="InterPro" id="IPR029063">
    <property type="entry name" value="SAM-dependent_MTases_sf"/>
</dbReference>
<proteinExistence type="predicted"/>
<gene>
    <name evidence="2" type="ORF">LQ318_04060</name>
</gene>
<keyword evidence="3" id="KW-1185">Reference proteome</keyword>
<feature type="domain" description="Methyltransferase" evidence="1">
    <location>
        <begin position="54"/>
        <end position="147"/>
    </location>
</feature>
<dbReference type="PANTHER" id="PTHR43591">
    <property type="entry name" value="METHYLTRANSFERASE"/>
    <property type="match status" value="1"/>
</dbReference>
<dbReference type="GO" id="GO:0032259">
    <property type="term" value="P:methylation"/>
    <property type="evidence" value="ECO:0007669"/>
    <property type="project" value="UniProtKB-KW"/>
</dbReference>
<dbReference type="SUPFAM" id="SSF53335">
    <property type="entry name" value="S-adenosyl-L-methionine-dependent methyltransferases"/>
    <property type="match status" value="1"/>
</dbReference>
<reference evidence="2 3" key="1">
    <citation type="submission" date="2021-11" db="EMBL/GenBank/DDBJ databases">
        <title>Aliifidinibius sp. nov., a new bacterium isolated from saline soil.</title>
        <authorList>
            <person name="Galisteo C."/>
            <person name="De La Haba R."/>
            <person name="Sanchez-Porro C."/>
            <person name="Ventosa A."/>
        </authorList>
    </citation>
    <scope>NUCLEOTIDE SEQUENCE [LARGE SCALE GENOMIC DNA]</scope>
    <source>
        <strain evidence="2 3">KACC 190600</strain>
    </source>
</reference>
<keyword evidence="2" id="KW-0489">Methyltransferase</keyword>
<dbReference type="InterPro" id="IPR041698">
    <property type="entry name" value="Methyltransf_25"/>
</dbReference>
<evidence type="ECO:0000313" key="3">
    <source>
        <dbReference type="Proteomes" id="UP001207337"/>
    </source>
</evidence>
<dbReference type="Proteomes" id="UP001207337">
    <property type="component" value="Unassembled WGS sequence"/>
</dbReference>
<sequence length="267" mass="30169">MSESEMRAVKKEITSGFSESAVHYEKYADLQKQMADRLIASLEPWTAIIPEGPIIELGCGTGFVTEGLLELYPDRKIECVDIAPGMIDYCQQKFADNDNVTFQVKDAEELIPDQPEYALTISGFTPHWFQNPAITLKKWLEATKPGGLLLTSFPGSESFPQWREYCQQLGIPYTGNILPDVEEMVIKMSLGPAQVDYYEDTIYQSFESARNFFEYLKKIGAGTQTEGRGLTKREMNLLINEWDASSTGDTVKVSWHGVFLAVKRDYD</sequence>
<keyword evidence="2" id="KW-0808">Transferase</keyword>
<dbReference type="CDD" id="cd02440">
    <property type="entry name" value="AdoMet_MTases"/>
    <property type="match status" value="1"/>
</dbReference>
<dbReference type="GO" id="GO:0008168">
    <property type="term" value="F:methyltransferase activity"/>
    <property type="evidence" value="ECO:0007669"/>
    <property type="project" value="UniProtKB-KW"/>
</dbReference>
<comment type="caution">
    <text evidence="2">The sequence shown here is derived from an EMBL/GenBank/DDBJ whole genome shotgun (WGS) entry which is preliminary data.</text>
</comment>